<dbReference type="InterPro" id="IPR005162">
    <property type="entry name" value="Retrotrans_gag_dom"/>
</dbReference>
<evidence type="ECO:0000259" key="2">
    <source>
        <dbReference type="Pfam" id="PF03732"/>
    </source>
</evidence>
<comment type="caution">
    <text evidence="3">The sequence shown here is derived from an EMBL/GenBank/DDBJ whole genome shotgun (WGS) entry which is preliminary data.</text>
</comment>
<dbReference type="Pfam" id="PF03732">
    <property type="entry name" value="Retrotrans_gag"/>
    <property type="match status" value="1"/>
</dbReference>
<sequence length="563" mass="63071">MAVDEQNELPEATRREAELQRQLDCLQSQVTELHKTREDTNPELSLEVQSLKEKLNEHSKQLEQSAEKLSQLESENLNLQDKNQVLNTPSNMKYASTREKAKDAQTYDIEDSESKPQPDKEAPEGATKAESPMVAYLEQMLSKRLDTMQCMVERLPGVAPPIRKSNPDSYADNPFTDEITLIEMPRKFSFPSIKAYDDTTSPDDHIAQYRQRILAVALPKEARDATMCKGFGSTLTGPAMQWYINLPSRSIASFVILSDKFVEEFASSKGLEKTSDGLYEILQHRAEPLRGYIARFNQEKMAIPECSIPTAISSFKREDRTHAQPKAHQGHYIPKNLRVLTRPQGPNTNTRVPIRSPDLRQNHVSSHDLKVQSRSQEPLGSNYDLQIYQESSGSHIAHRASIMIPRSKREPPGSTMTSGSQIRLHGLGEPSGPKCDLRISKRTSGLPHDLRVPDVISGFEREPSGSPTTSRSPYSRKLETSGEGGHFSGPSYNFWVLRLPSGLCVISMSRATPTSVDDLRNFATYPRKSSSLPCSSYLAYEEDKERSYATSLAPTKKQAGRSS</sequence>
<evidence type="ECO:0000313" key="3">
    <source>
        <dbReference type="EMBL" id="KAF2611320.1"/>
    </source>
</evidence>
<dbReference type="PANTHER" id="PTHR33223:SF9">
    <property type="entry name" value="RETROTRANSPOSON GAG DOMAIN-CONTAINING PROTEIN"/>
    <property type="match status" value="1"/>
</dbReference>
<feature type="domain" description="Retrotransposon gag" evidence="2">
    <location>
        <begin position="233"/>
        <end position="306"/>
    </location>
</feature>
<reference evidence="3" key="1">
    <citation type="submission" date="2019-12" db="EMBL/GenBank/DDBJ databases">
        <title>Genome sequencing and annotation of Brassica cretica.</title>
        <authorList>
            <person name="Studholme D.J."/>
            <person name="Sarris P.F."/>
        </authorList>
    </citation>
    <scope>NUCLEOTIDE SEQUENCE</scope>
    <source>
        <strain evidence="3">PFS-102/07</strain>
        <tissue evidence="3">Leaf</tissue>
    </source>
</reference>
<feature type="compositionally biased region" description="Polar residues" evidence="1">
    <location>
        <begin position="62"/>
        <end position="94"/>
    </location>
</feature>
<organism evidence="3">
    <name type="scientific">Brassica cretica</name>
    <name type="common">Mustard</name>
    <dbReference type="NCBI Taxonomy" id="69181"/>
    <lineage>
        <taxon>Eukaryota</taxon>
        <taxon>Viridiplantae</taxon>
        <taxon>Streptophyta</taxon>
        <taxon>Embryophyta</taxon>
        <taxon>Tracheophyta</taxon>
        <taxon>Spermatophyta</taxon>
        <taxon>Magnoliopsida</taxon>
        <taxon>eudicotyledons</taxon>
        <taxon>Gunneridae</taxon>
        <taxon>Pentapetalae</taxon>
        <taxon>rosids</taxon>
        <taxon>malvids</taxon>
        <taxon>Brassicales</taxon>
        <taxon>Brassicaceae</taxon>
        <taxon>Brassiceae</taxon>
        <taxon>Brassica</taxon>
    </lineage>
</organism>
<feature type="region of interest" description="Disordered" evidence="1">
    <location>
        <begin position="1"/>
        <end position="20"/>
    </location>
</feature>
<feature type="compositionally biased region" description="Basic and acidic residues" evidence="1">
    <location>
        <begin position="96"/>
        <end position="105"/>
    </location>
</feature>
<dbReference type="PANTHER" id="PTHR33223">
    <property type="entry name" value="CCHC-TYPE DOMAIN-CONTAINING PROTEIN"/>
    <property type="match status" value="1"/>
</dbReference>
<feature type="region of interest" description="Disordered" evidence="1">
    <location>
        <begin position="406"/>
        <end position="485"/>
    </location>
</feature>
<dbReference type="AlphaFoldDB" id="A0A8S9LTH9"/>
<feature type="compositionally biased region" description="Basic and acidic residues" evidence="1">
    <location>
        <begin position="112"/>
        <end position="123"/>
    </location>
</feature>
<evidence type="ECO:0000256" key="1">
    <source>
        <dbReference type="SAM" id="MobiDB-lite"/>
    </source>
</evidence>
<feature type="region of interest" description="Disordered" evidence="1">
    <location>
        <begin position="52"/>
        <end position="130"/>
    </location>
</feature>
<accession>A0A8S9LTH9</accession>
<gene>
    <name evidence="3" type="ORF">F2Q70_00011918</name>
</gene>
<feature type="compositionally biased region" description="Basic and acidic residues" evidence="1">
    <location>
        <begin position="11"/>
        <end position="20"/>
    </location>
</feature>
<proteinExistence type="predicted"/>
<dbReference type="EMBL" id="QGKY02000089">
    <property type="protein sequence ID" value="KAF2611320.1"/>
    <property type="molecule type" value="Genomic_DNA"/>
</dbReference>
<protein>
    <recommendedName>
        <fullName evidence="2">Retrotransposon gag domain-containing protein</fullName>
    </recommendedName>
</protein>
<name>A0A8S9LTH9_BRACR</name>
<feature type="compositionally biased region" description="Basic and acidic residues" evidence="1">
    <location>
        <begin position="52"/>
        <end position="61"/>
    </location>
</feature>